<sequence>MTTTTNRQKDVPVTRTFYGYIETTRDSLLLFEACKRGLLPRITRRLQDKERILIRSGTIFCFDERESGIKRWTDGLVWSPSRILGNFLIYRELQDKKSMHSPYSTDLNMMLLDKKTTRNNDGYVIAPDLLRRQQEKALVGSLKTSFKFKRNGLIKKSMSLIVDGVQQHIISYYSKEDVLSKKLRTPSSLVELSSLEVSSGLRLRQNFRIPAFQQNVVEGSSIADDDGLIQVTQGRNNKRKYSDYKSPSSTSYNSSKSSISNLNSEPPSYSLQQESNILFTSNKMGSLCSSSSSTSSSSSISTCSNKNKGKSKLFPLLPVIHHPSSNNTSYPELESSVQQLSIGLPLHILDIPPPLTTSNVPFVQNKTNSVANSTSLSFQNAQLSNKKVSADSIKDNIYPLNTAKTHNDIQVLRLPKHGNNISIDKNFSNTNYTSVSLNTTINNNNNYISTNDHMGLIASGGYYAPFKTDNYYEGQNPHQHLFSSSSFHAINHASILPSRNIDITANAFMEDINVLLGTGWNEFELQM</sequence>
<protein>
    <submittedName>
        <fullName evidence="2">Uncharacterized protein</fullName>
    </submittedName>
</protein>
<evidence type="ECO:0000256" key="1">
    <source>
        <dbReference type="SAM" id="MobiDB-lite"/>
    </source>
</evidence>
<dbReference type="Pfam" id="PF09729">
    <property type="entry name" value="Gti1_Pac2"/>
    <property type="match status" value="1"/>
</dbReference>
<dbReference type="Proteomes" id="UP000650833">
    <property type="component" value="Unassembled WGS sequence"/>
</dbReference>
<feature type="region of interest" description="Disordered" evidence="1">
    <location>
        <begin position="231"/>
        <end position="269"/>
    </location>
</feature>
<keyword evidence="3" id="KW-1185">Reference proteome</keyword>
<dbReference type="GO" id="GO:0003677">
    <property type="term" value="F:DNA binding"/>
    <property type="evidence" value="ECO:0007669"/>
    <property type="project" value="TreeGrafter"/>
</dbReference>
<reference evidence="2" key="1">
    <citation type="submission" date="2020-12" db="EMBL/GenBank/DDBJ databases">
        <title>Metabolic potential, ecology and presence of endohyphal bacteria is reflected in genomic diversity of Mucoromycotina.</title>
        <authorList>
            <person name="Muszewska A."/>
            <person name="Okrasinska A."/>
            <person name="Steczkiewicz K."/>
            <person name="Drgas O."/>
            <person name="Orlowska M."/>
            <person name="Perlinska-Lenart U."/>
            <person name="Aleksandrzak-Piekarczyk T."/>
            <person name="Szatraj K."/>
            <person name="Zielenkiewicz U."/>
            <person name="Pilsyk S."/>
            <person name="Malc E."/>
            <person name="Mieczkowski P."/>
            <person name="Kruszewska J.S."/>
            <person name="Biernat P."/>
            <person name="Pawlowska J."/>
        </authorList>
    </citation>
    <scope>NUCLEOTIDE SEQUENCE</scope>
    <source>
        <strain evidence="2">CBS 226.32</strain>
    </source>
</reference>
<dbReference type="AlphaFoldDB" id="A0A8H7RI46"/>
<proteinExistence type="predicted"/>
<gene>
    <name evidence="2" type="ORF">INT46_000338</name>
</gene>
<dbReference type="EMBL" id="JAEPRC010000074">
    <property type="protein sequence ID" value="KAG2210840.1"/>
    <property type="molecule type" value="Genomic_DNA"/>
</dbReference>
<evidence type="ECO:0000313" key="3">
    <source>
        <dbReference type="Proteomes" id="UP000650833"/>
    </source>
</evidence>
<feature type="compositionally biased region" description="Low complexity" evidence="1">
    <location>
        <begin position="244"/>
        <end position="264"/>
    </location>
</feature>
<evidence type="ECO:0000313" key="2">
    <source>
        <dbReference type="EMBL" id="KAG2210840.1"/>
    </source>
</evidence>
<organism evidence="2 3">
    <name type="scientific">Mucor plumbeus</name>
    <dbReference type="NCBI Taxonomy" id="97098"/>
    <lineage>
        <taxon>Eukaryota</taxon>
        <taxon>Fungi</taxon>
        <taxon>Fungi incertae sedis</taxon>
        <taxon>Mucoromycota</taxon>
        <taxon>Mucoromycotina</taxon>
        <taxon>Mucoromycetes</taxon>
        <taxon>Mucorales</taxon>
        <taxon>Mucorineae</taxon>
        <taxon>Mucoraceae</taxon>
        <taxon>Mucor</taxon>
    </lineage>
</organism>
<dbReference type="PANTHER" id="PTHR28027:SF2">
    <property type="entry name" value="TRANSCRIPTIONAL REGULATOR MIT1"/>
    <property type="match status" value="1"/>
</dbReference>
<dbReference type="InterPro" id="IPR018608">
    <property type="entry name" value="Gti1/Pac2"/>
</dbReference>
<dbReference type="PANTHER" id="PTHR28027">
    <property type="entry name" value="TRANSCRIPTIONAL REGULATOR MIT1"/>
    <property type="match status" value="1"/>
</dbReference>
<dbReference type="OrthoDB" id="5572844at2759"/>
<accession>A0A8H7RI46</accession>
<comment type="caution">
    <text evidence="2">The sequence shown here is derived from an EMBL/GenBank/DDBJ whole genome shotgun (WGS) entry which is preliminary data.</text>
</comment>
<name>A0A8H7RI46_9FUNG</name>